<dbReference type="AlphaFoldDB" id="A0A3P7L2A0"/>
<organism evidence="1 2">
    <name type="scientific">Strongylus vulgaris</name>
    <name type="common">Blood worm</name>
    <dbReference type="NCBI Taxonomy" id="40348"/>
    <lineage>
        <taxon>Eukaryota</taxon>
        <taxon>Metazoa</taxon>
        <taxon>Ecdysozoa</taxon>
        <taxon>Nematoda</taxon>
        <taxon>Chromadorea</taxon>
        <taxon>Rhabditida</taxon>
        <taxon>Rhabditina</taxon>
        <taxon>Rhabditomorpha</taxon>
        <taxon>Strongyloidea</taxon>
        <taxon>Strongylidae</taxon>
        <taxon>Strongylus</taxon>
    </lineage>
</organism>
<feature type="non-terminal residue" evidence="1">
    <location>
        <position position="1"/>
    </location>
</feature>
<dbReference type="Proteomes" id="UP000270094">
    <property type="component" value="Unassembled WGS sequence"/>
</dbReference>
<proteinExistence type="predicted"/>
<name>A0A3P7L2A0_STRVU</name>
<reference evidence="1 2" key="1">
    <citation type="submission" date="2018-11" db="EMBL/GenBank/DDBJ databases">
        <authorList>
            <consortium name="Pathogen Informatics"/>
        </authorList>
    </citation>
    <scope>NUCLEOTIDE SEQUENCE [LARGE SCALE GENOMIC DNA]</scope>
</reference>
<dbReference type="EMBL" id="UYYB01097897">
    <property type="protein sequence ID" value="VDM76865.1"/>
    <property type="molecule type" value="Genomic_DNA"/>
</dbReference>
<accession>A0A3P7L2A0</accession>
<gene>
    <name evidence="1" type="ORF">SVUK_LOCUS11863</name>
</gene>
<keyword evidence="2" id="KW-1185">Reference proteome</keyword>
<evidence type="ECO:0000313" key="1">
    <source>
        <dbReference type="EMBL" id="VDM76865.1"/>
    </source>
</evidence>
<sequence length="53" mass="5560">PELVQDPAVVALAEKHKISVPVGNIRLFLVPYLDYTLAGASILGPVSRCGNSA</sequence>
<evidence type="ECO:0000313" key="2">
    <source>
        <dbReference type="Proteomes" id="UP000270094"/>
    </source>
</evidence>
<protein>
    <submittedName>
        <fullName evidence="1">Uncharacterized protein</fullName>
    </submittedName>
</protein>